<proteinExistence type="predicted"/>
<dbReference type="Proteomes" id="UP000244729">
    <property type="component" value="Chromosome"/>
</dbReference>
<dbReference type="InterPro" id="IPR036163">
    <property type="entry name" value="HMA_dom_sf"/>
</dbReference>
<evidence type="ECO:0000313" key="4">
    <source>
        <dbReference type="Proteomes" id="UP000244729"/>
    </source>
</evidence>
<dbReference type="InterPro" id="IPR017969">
    <property type="entry name" value="Heavy-metal-associated_CS"/>
</dbReference>
<dbReference type="AlphaFoldDB" id="A0A2S0WYS1"/>
<dbReference type="CDD" id="cd00371">
    <property type="entry name" value="HMA"/>
    <property type="match status" value="1"/>
</dbReference>
<reference evidence="3 4" key="1">
    <citation type="submission" date="2018-04" db="EMBL/GenBank/DDBJ databases">
        <authorList>
            <person name="Li J."/>
        </authorList>
    </citation>
    <scope>NUCLEOTIDE SEQUENCE [LARGE SCALE GENOMIC DNA]</scope>
    <source>
        <strain evidence="4">30A</strain>
    </source>
</reference>
<dbReference type="SUPFAM" id="SSF55008">
    <property type="entry name" value="HMA, heavy metal-associated domain"/>
    <property type="match status" value="1"/>
</dbReference>
<dbReference type="EMBL" id="CP028913">
    <property type="protein sequence ID" value="AWB96476.1"/>
    <property type="molecule type" value="Genomic_DNA"/>
</dbReference>
<feature type="domain" description="HMA" evidence="2">
    <location>
        <begin position="45"/>
        <end position="113"/>
    </location>
</feature>
<gene>
    <name evidence="3" type="ORF">DCE93_13135</name>
</gene>
<dbReference type="InterPro" id="IPR006121">
    <property type="entry name" value="HMA_dom"/>
</dbReference>
<dbReference type="Pfam" id="PF00403">
    <property type="entry name" value="HMA"/>
    <property type="match status" value="1"/>
</dbReference>
<dbReference type="Gene3D" id="3.30.70.100">
    <property type="match status" value="1"/>
</dbReference>
<evidence type="ECO:0000313" key="3">
    <source>
        <dbReference type="EMBL" id="AWB96476.1"/>
    </source>
</evidence>
<dbReference type="GO" id="GO:0046872">
    <property type="term" value="F:metal ion binding"/>
    <property type="evidence" value="ECO:0007669"/>
    <property type="project" value="UniProtKB-KW"/>
</dbReference>
<keyword evidence="1" id="KW-0479">Metal-binding</keyword>
<keyword evidence="4" id="KW-1185">Reference proteome</keyword>
<protein>
    <recommendedName>
        <fullName evidence="2">HMA domain-containing protein</fullName>
    </recommendedName>
</protein>
<evidence type="ECO:0000259" key="2">
    <source>
        <dbReference type="PROSITE" id="PS50846"/>
    </source>
</evidence>
<organism evidence="3 4">
    <name type="scientific">Agromyces badenianii</name>
    <dbReference type="NCBI Taxonomy" id="2080742"/>
    <lineage>
        <taxon>Bacteria</taxon>
        <taxon>Bacillati</taxon>
        <taxon>Actinomycetota</taxon>
        <taxon>Actinomycetes</taxon>
        <taxon>Micrococcales</taxon>
        <taxon>Microbacteriaceae</taxon>
        <taxon>Agromyces</taxon>
    </lineage>
</organism>
<dbReference type="PROSITE" id="PS50846">
    <property type="entry name" value="HMA_2"/>
    <property type="match status" value="1"/>
</dbReference>
<sequence length="115" mass="11159">MTLTPDGRTEIALTGGGCACCAVDTAADASAPDSAHRHGDDAALVEASFGVSGMTCGNCVAHVTEELAAIDGVEAVAIDLVAGGVSSVTVRSAAPISGAAIAAAVDEAGYRVAER</sequence>
<dbReference type="KEGG" id="agm:DCE93_13135"/>
<dbReference type="RefSeq" id="WP_108596273.1">
    <property type="nucleotide sequence ID" value="NZ_CP028913.1"/>
</dbReference>
<evidence type="ECO:0000256" key="1">
    <source>
        <dbReference type="ARBA" id="ARBA00022723"/>
    </source>
</evidence>
<accession>A0A2S0WYS1</accession>
<name>A0A2S0WYS1_9MICO</name>
<dbReference type="OrthoDB" id="5006964at2"/>
<dbReference type="PROSITE" id="PS01047">
    <property type="entry name" value="HMA_1"/>
    <property type="match status" value="1"/>
</dbReference>